<feature type="domain" description="ABM" evidence="1">
    <location>
        <begin position="11"/>
        <end position="81"/>
    </location>
</feature>
<dbReference type="Pfam" id="PF03992">
    <property type="entry name" value="ABM"/>
    <property type="match status" value="1"/>
</dbReference>
<keyword evidence="2" id="KW-0503">Monooxygenase</keyword>
<sequence length="103" mass="11480" precursor="true">MSTTDAEGVLEMAVLNVKPGQADLTAFAGARPLLEGMAGQRRTELRRCVEDDHQFLLLVEWDSVEAHKVGFRGRPAYASWRAQLHHFYAPFPVAQHDVSVPHA</sequence>
<evidence type="ECO:0000313" key="2">
    <source>
        <dbReference type="EMBL" id="ADV67158.1"/>
    </source>
</evidence>
<dbReference type="Proteomes" id="UP000008635">
    <property type="component" value="Chromosome"/>
</dbReference>
<keyword evidence="2" id="KW-0560">Oxidoreductase</keyword>
<reference evidence="2 3" key="1">
    <citation type="journal article" date="2011" name="Stand. Genomic Sci.">
        <title>Complete genome sequence of Deinococcus maricopensis type strain (LB-34).</title>
        <authorList>
            <person name="Pukall R."/>
            <person name="Zeytun A."/>
            <person name="Lucas S."/>
            <person name="Lapidus A."/>
            <person name="Hammon N."/>
            <person name="Deshpande S."/>
            <person name="Nolan M."/>
            <person name="Cheng J.F."/>
            <person name="Pitluck S."/>
            <person name="Liolios K."/>
            <person name="Pagani I."/>
            <person name="Mikhailova N."/>
            <person name="Ivanova N."/>
            <person name="Mavromatis K."/>
            <person name="Pati A."/>
            <person name="Tapia R."/>
            <person name="Han C."/>
            <person name="Goodwin L."/>
            <person name="Chen A."/>
            <person name="Palaniappan K."/>
            <person name="Land M."/>
            <person name="Hauser L."/>
            <person name="Chang Y.J."/>
            <person name="Jeffries C.D."/>
            <person name="Brambilla E.M."/>
            <person name="Rohde M."/>
            <person name="Goker M."/>
            <person name="Detter J.C."/>
            <person name="Woyke T."/>
            <person name="Bristow J."/>
            <person name="Eisen J.A."/>
            <person name="Markowitz V."/>
            <person name="Hugenholtz P."/>
            <person name="Kyrpides N.C."/>
            <person name="Klenk H.P."/>
        </authorList>
    </citation>
    <scope>NUCLEOTIDE SEQUENCE [LARGE SCALE GENOMIC DNA]</scope>
    <source>
        <strain evidence="3">DSM 21211 / LMG 22137 / NRRL B-23946 / LB-34</strain>
    </source>
</reference>
<reference evidence="3" key="2">
    <citation type="submission" date="2011-01" db="EMBL/GenBank/DDBJ databases">
        <title>The complete genome of Deinococcus maricopensis DSM 21211.</title>
        <authorList>
            <consortium name="US DOE Joint Genome Institute (JGI-PGF)"/>
            <person name="Lucas S."/>
            <person name="Copeland A."/>
            <person name="Lapidus A."/>
            <person name="Goodwin L."/>
            <person name="Pitluck S."/>
            <person name="Kyrpides N."/>
            <person name="Mavromatis K."/>
            <person name="Pagani I."/>
            <person name="Ivanova N."/>
            <person name="Ovchinnikova G."/>
            <person name="Zeytun A."/>
            <person name="Detter J.C."/>
            <person name="Han C."/>
            <person name="Land M."/>
            <person name="Hauser L."/>
            <person name="Markowitz V."/>
            <person name="Cheng J.-F."/>
            <person name="Hugenholtz P."/>
            <person name="Woyke T."/>
            <person name="Wu D."/>
            <person name="Pukall R."/>
            <person name="Gehrich-Schroeter G."/>
            <person name="Brambilla E."/>
            <person name="Klenk H.-P."/>
            <person name="Eisen J.A."/>
        </authorList>
    </citation>
    <scope>NUCLEOTIDE SEQUENCE [LARGE SCALE GENOMIC DNA]</scope>
    <source>
        <strain evidence="3">DSM 21211 / LMG 22137 / NRRL B-23946 / LB-34</strain>
    </source>
</reference>
<dbReference type="STRING" id="709986.Deima_1509"/>
<dbReference type="RefSeq" id="WP_013556663.1">
    <property type="nucleotide sequence ID" value="NC_014958.1"/>
</dbReference>
<dbReference type="OrthoDB" id="9798157at2"/>
<keyword evidence="3" id="KW-1185">Reference proteome</keyword>
<gene>
    <name evidence="2" type="ordered locus">Deima_1509</name>
</gene>
<dbReference type="InterPro" id="IPR011008">
    <property type="entry name" value="Dimeric_a/b-barrel"/>
</dbReference>
<evidence type="ECO:0000313" key="3">
    <source>
        <dbReference type="Proteomes" id="UP000008635"/>
    </source>
</evidence>
<dbReference type="HOGENOM" id="CLU_156590_2_0_0"/>
<name>E8U7W9_DEIML</name>
<dbReference type="eggNOG" id="COG2329">
    <property type="taxonomic scope" value="Bacteria"/>
</dbReference>
<dbReference type="SUPFAM" id="SSF54909">
    <property type="entry name" value="Dimeric alpha+beta barrel"/>
    <property type="match status" value="1"/>
</dbReference>
<dbReference type="InterPro" id="IPR007138">
    <property type="entry name" value="ABM_dom"/>
</dbReference>
<dbReference type="GO" id="GO:0004497">
    <property type="term" value="F:monooxygenase activity"/>
    <property type="evidence" value="ECO:0007669"/>
    <property type="project" value="UniProtKB-KW"/>
</dbReference>
<dbReference type="KEGG" id="dmr:Deima_1509"/>
<dbReference type="EMBL" id="CP002454">
    <property type="protein sequence ID" value="ADV67158.1"/>
    <property type="molecule type" value="Genomic_DNA"/>
</dbReference>
<protein>
    <submittedName>
        <fullName evidence="2">Antibiotic biosynthesis monooxygenase</fullName>
    </submittedName>
</protein>
<organism evidence="2 3">
    <name type="scientific">Deinococcus maricopensis (strain DSM 21211 / LMG 22137 / NRRL B-23946 / LB-34)</name>
    <dbReference type="NCBI Taxonomy" id="709986"/>
    <lineage>
        <taxon>Bacteria</taxon>
        <taxon>Thermotogati</taxon>
        <taxon>Deinococcota</taxon>
        <taxon>Deinococci</taxon>
        <taxon>Deinococcales</taxon>
        <taxon>Deinococcaceae</taxon>
        <taxon>Deinococcus</taxon>
    </lineage>
</organism>
<evidence type="ECO:0000259" key="1">
    <source>
        <dbReference type="Pfam" id="PF03992"/>
    </source>
</evidence>
<proteinExistence type="predicted"/>
<dbReference type="Gene3D" id="3.30.70.100">
    <property type="match status" value="1"/>
</dbReference>
<dbReference type="AlphaFoldDB" id="E8U7W9"/>
<accession>E8U7W9</accession>